<evidence type="ECO:0000256" key="5">
    <source>
        <dbReference type="ARBA" id="ARBA00022692"/>
    </source>
</evidence>
<organism evidence="9 10">
    <name type="scientific">Pseudobutyrivibrio xylanivorans DSM 14809</name>
    <dbReference type="NCBI Taxonomy" id="1123012"/>
    <lineage>
        <taxon>Bacteria</taxon>
        <taxon>Bacillati</taxon>
        <taxon>Bacillota</taxon>
        <taxon>Clostridia</taxon>
        <taxon>Lachnospirales</taxon>
        <taxon>Lachnospiraceae</taxon>
        <taxon>Pseudobutyrivibrio</taxon>
    </lineage>
</organism>
<feature type="transmembrane region" description="Helical" evidence="8">
    <location>
        <begin position="211"/>
        <end position="229"/>
    </location>
</feature>
<dbReference type="RefSeq" id="WP_072918472.1">
    <property type="nucleotide sequence ID" value="NZ_FQYQ01000020.1"/>
</dbReference>
<dbReference type="STRING" id="185007.SAMN02910350_00174"/>
<comment type="subcellular location">
    <subcellularLocation>
        <location evidence="1 8">Cell membrane</location>
        <topology evidence="1 8">Multi-pass membrane protein</topology>
    </subcellularLocation>
</comment>
<dbReference type="Gene3D" id="1.20.1740.10">
    <property type="entry name" value="Amino acid/polyamine transporter I"/>
    <property type="match status" value="1"/>
</dbReference>
<feature type="transmembrane region" description="Helical" evidence="8">
    <location>
        <begin position="160"/>
        <end position="181"/>
    </location>
</feature>
<protein>
    <submittedName>
        <fullName evidence="9">Alanine or glycine:cation symporter, AGCS family</fullName>
    </submittedName>
</protein>
<feature type="transmembrane region" description="Helical" evidence="8">
    <location>
        <begin position="386"/>
        <end position="409"/>
    </location>
</feature>
<keyword evidence="5 8" id="KW-0812">Transmembrane</keyword>
<evidence type="ECO:0000256" key="1">
    <source>
        <dbReference type="ARBA" id="ARBA00004651"/>
    </source>
</evidence>
<evidence type="ECO:0000313" key="10">
    <source>
        <dbReference type="Proteomes" id="UP000184185"/>
    </source>
</evidence>
<dbReference type="Pfam" id="PF01235">
    <property type="entry name" value="Na_Ala_symp"/>
    <property type="match status" value="1"/>
</dbReference>
<keyword evidence="10" id="KW-1185">Reference proteome</keyword>
<dbReference type="NCBIfam" id="TIGR00835">
    <property type="entry name" value="agcS"/>
    <property type="match status" value="1"/>
</dbReference>
<evidence type="ECO:0000256" key="8">
    <source>
        <dbReference type="RuleBase" id="RU363064"/>
    </source>
</evidence>
<keyword evidence="3 8" id="KW-0813">Transport</keyword>
<dbReference type="InterPro" id="IPR001463">
    <property type="entry name" value="Na/Ala_symport"/>
</dbReference>
<evidence type="ECO:0000256" key="7">
    <source>
        <dbReference type="ARBA" id="ARBA00023136"/>
    </source>
</evidence>
<dbReference type="PANTHER" id="PTHR30330:SF1">
    <property type="entry name" value="AMINO-ACID CARRIER PROTEIN ALST"/>
    <property type="match status" value="1"/>
</dbReference>
<keyword evidence="6 8" id="KW-1133">Transmembrane helix</keyword>
<evidence type="ECO:0000313" key="9">
    <source>
        <dbReference type="EMBL" id="SHJ39714.1"/>
    </source>
</evidence>
<reference evidence="9 10" key="1">
    <citation type="submission" date="2016-11" db="EMBL/GenBank/DDBJ databases">
        <authorList>
            <person name="Jaros S."/>
            <person name="Januszkiewicz K."/>
            <person name="Wedrychowicz H."/>
        </authorList>
    </citation>
    <scope>NUCLEOTIDE SEQUENCE [LARGE SCALE GENOMIC DNA]</scope>
    <source>
        <strain evidence="9 10">DSM 14809</strain>
    </source>
</reference>
<dbReference type="AlphaFoldDB" id="A0A1M6IZ28"/>
<evidence type="ECO:0000256" key="4">
    <source>
        <dbReference type="ARBA" id="ARBA00022475"/>
    </source>
</evidence>
<feature type="transmembrane region" description="Helical" evidence="8">
    <location>
        <begin position="332"/>
        <end position="354"/>
    </location>
</feature>
<dbReference type="GO" id="GO:0005283">
    <property type="term" value="F:amino acid:sodium symporter activity"/>
    <property type="evidence" value="ECO:0007669"/>
    <property type="project" value="InterPro"/>
</dbReference>
<feature type="transmembrane region" description="Helical" evidence="8">
    <location>
        <begin position="241"/>
        <end position="262"/>
    </location>
</feature>
<comment type="similarity">
    <text evidence="2 8">Belongs to the alanine or glycine:cation symporter (AGCS) (TC 2.A.25) family.</text>
</comment>
<dbReference type="Proteomes" id="UP000184185">
    <property type="component" value="Unassembled WGS sequence"/>
</dbReference>
<proteinExistence type="inferred from homology"/>
<keyword evidence="8" id="KW-0769">Symport</keyword>
<name>A0A1M6IZ28_PSEXY</name>
<dbReference type="PRINTS" id="PR00175">
    <property type="entry name" value="NAALASMPORT"/>
</dbReference>
<gene>
    <name evidence="9" type="ORF">SAMN02745725_02453</name>
</gene>
<dbReference type="OrthoDB" id="9804874at2"/>
<keyword evidence="7 8" id="KW-0472">Membrane</keyword>
<evidence type="ECO:0000256" key="6">
    <source>
        <dbReference type="ARBA" id="ARBA00022989"/>
    </source>
</evidence>
<feature type="transmembrane region" description="Helical" evidence="8">
    <location>
        <begin position="429"/>
        <end position="451"/>
    </location>
</feature>
<evidence type="ECO:0000256" key="3">
    <source>
        <dbReference type="ARBA" id="ARBA00022448"/>
    </source>
</evidence>
<accession>A0A1M6IZ28</accession>
<dbReference type="EMBL" id="FQYQ01000020">
    <property type="protein sequence ID" value="SHJ39714.1"/>
    <property type="molecule type" value="Genomic_DNA"/>
</dbReference>
<keyword evidence="4 8" id="KW-1003">Cell membrane</keyword>
<sequence length="511" mass="55729">MDALLSFITAVCGKIQVVSDLFWDFPTNFDWYAGIPILGNFSLAIILLIGSGIYFSIRLRFIQVRKFKRGIEVLKNSKAKTGISPLASFFLSTAMRVGPGNILGVTGAVSVGGPGALLWMWISAFFGMSTAFVESTLSQIFKEKKDDEYIGGMAFYGRRLLKNSAIVGVVLSLMYIIYALLCFPAQGFNTVSAMGQIASIVSGTELPTTHAVYWIGFVIVIIATIAVSFGGTKKISHVTDILVPVMAIVYVVTVFVLIIINFTRIPWFFYAVFTEAFKPEAVFGGAFGIALMQGVKRGLMSNEAGQGTITMPAAASDAEHPCDQGCVQAIGVFLDTIVICTLTGFVVIMGRVWLTDNGAAWFELGKLPKYLASAAELTPGTAFNNVVTLLISLCFGLFAFTCLLGFMSFSEICANRINRSKTFINVIRVLDILVICFGMLTSIVGMDLGALWDLSDFANILIAYCNIPLLYIGFKYVKKAQLHYEKEDGTPFTSDVIGMDVSVWDERARKN</sequence>
<dbReference type="PANTHER" id="PTHR30330">
    <property type="entry name" value="AGSS FAMILY TRANSPORTER, SODIUM-ALANINE"/>
    <property type="match status" value="1"/>
</dbReference>
<feature type="transmembrane region" description="Helical" evidence="8">
    <location>
        <begin position="457"/>
        <end position="477"/>
    </location>
</feature>
<feature type="transmembrane region" description="Helical" evidence="8">
    <location>
        <begin position="37"/>
        <end position="57"/>
    </location>
</feature>
<evidence type="ECO:0000256" key="2">
    <source>
        <dbReference type="ARBA" id="ARBA00009261"/>
    </source>
</evidence>
<dbReference type="GO" id="GO:0005886">
    <property type="term" value="C:plasma membrane"/>
    <property type="evidence" value="ECO:0007669"/>
    <property type="project" value="UniProtKB-SubCell"/>
</dbReference>